<gene>
    <name evidence="2" type="ORF">QBZ16_000547</name>
</gene>
<comment type="caution">
    <text evidence="2">The sequence shown here is derived from an EMBL/GenBank/DDBJ whole genome shotgun (WGS) entry which is preliminary data.</text>
</comment>
<feature type="compositionally biased region" description="Polar residues" evidence="1">
    <location>
        <begin position="1"/>
        <end position="10"/>
    </location>
</feature>
<evidence type="ECO:0000313" key="3">
    <source>
        <dbReference type="Proteomes" id="UP001255856"/>
    </source>
</evidence>
<proteinExistence type="predicted"/>
<organism evidence="2 3">
    <name type="scientific">Prototheca wickerhamii</name>
    <dbReference type="NCBI Taxonomy" id="3111"/>
    <lineage>
        <taxon>Eukaryota</taxon>
        <taxon>Viridiplantae</taxon>
        <taxon>Chlorophyta</taxon>
        <taxon>core chlorophytes</taxon>
        <taxon>Trebouxiophyceae</taxon>
        <taxon>Chlorellales</taxon>
        <taxon>Chlorellaceae</taxon>
        <taxon>Prototheca</taxon>
    </lineage>
</organism>
<dbReference type="EMBL" id="JASFZW010000001">
    <property type="protein sequence ID" value="KAK2080693.1"/>
    <property type="molecule type" value="Genomic_DNA"/>
</dbReference>
<feature type="compositionally biased region" description="Basic and acidic residues" evidence="1">
    <location>
        <begin position="48"/>
        <end position="68"/>
    </location>
</feature>
<dbReference type="AlphaFoldDB" id="A0AAD9ILT1"/>
<sequence>MATVTEQTSGGPDLGPKKGQPIVEEPSSDTEQEGAPWATGDFGNNLKTPEKMENESRGQHLETAHKEGAPSVSVASDDEGAAPVAKPQTRGLKTFGDKYMPFAAGEEAQGFENMIHTAPVYRSARLHAINPTAAVSDDVSYLYTLDSGVVTPAAAAADPNYDAEFVRNTLAESRGGLMNALKKPIR</sequence>
<dbReference type="Proteomes" id="UP001255856">
    <property type="component" value="Unassembled WGS sequence"/>
</dbReference>
<name>A0AAD9ILT1_PROWI</name>
<evidence type="ECO:0000256" key="1">
    <source>
        <dbReference type="SAM" id="MobiDB-lite"/>
    </source>
</evidence>
<feature type="region of interest" description="Disordered" evidence="1">
    <location>
        <begin position="1"/>
        <end position="92"/>
    </location>
</feature>
<reference evidence="2" key="1">
    <citation type="submission" date="2021-01" db="EMBL/GenBank/DDBJ databases">
        <authorList>
            <person name="Eckstrom K.M.E."/>
        </authorList>
    </citation>
    <scope>NUCLEOTIDE SEQUENCE</scope>
    <source>
        <strain evidence="2">UVCC 0001</strain>
    </source>
</reference>
<accession>A0AAD9ILT1</accession>
<protein>
    <submittedName>
        <fullName evidence="2">Uncharacterized protein</fullName>
    </submittedName>
</protein>
<keyword evidence="3" id="KW-1185">Reference proteome</keyword>
<evidence type="ECO:0000313" key="2">
    <source>
        <dbReference type="EMBL" id="KAK2080693.1"/>
    </source>
</evidence>